<accession>A0A195EVF1</accession>
<feature type="compositionally biased region" description="Basic and acidic residues" evidence="1">
    <location>
        <begin position="22"/>
        <end position="37"/>
    </location>
</feature>
<reference evidence="2 3" key="1">
    <citation type="submission" date="2016-03" db="EMBL/GenBank/DDBJ databases">
        <title>Trachymyrmex septentrionalis WGS genome.</title>
        <authorList>
            <person name="Nygaard S."/>
            <person name="Hu H."/>
            <person name="Boomsma J."/>
            <person name="Zhang G."/>
        </authorList>
    </citation>
    <scope>NUCLEOTIDE SEQUENCE [LARGE SCALE GENOMIC DNA]</scope>
    <source>
        <strain evidence="2">Tsep2-gDNA-1</strain>
        <tissue evidence="2">Whole body</tissue>
    </source>
</reference>
<sequence length="59" mass="6637">MAESESSNPPRGLPRCGTMQTKAREEKGEGIADGRHRGVREDSQLFIIRRLGRKVARFP</sequence>
<keyword evidence="3" id="KW-1185">Reference proteome</keyword>
<evidence type="ECO:0000313" key="2">
    <source>
        <dbReference type="EMBL" id="KYN31864.1"/>
    </source>
</evidence>
<protein>
    <submittedName>
        <fullName evidence="2">Uncharacterized protein</fullName>
    </submittedName>
</protein>
<proteinExistence type="predicted"/>
<feature type="region of interest" description="Disordered" evidence="1">
    <location>
        <begin position="1"/>
        <end position="37"/>
    </location>
</feature>
<dbReference type="AlphaFoldDB" id="A0A195EVF1"/>
<name>A0A195EVF1_9HYME</name>
<organism evidence="2 3">
    <name type="scientific">Trachymyrmex septentrionalis</name>
    <dbReference type="NCBI Taxonomy" id="34720"/>
    <lineage>
        <taxon>Eukaryota</taxon>
        <taxon>Metazoa</taxon>
        <taxon>Ecdysozoa</taxon>
        <taxon>Arthropoda</taxon>
        <taxon>Hexapoda</taxon>
        <taxon>Insecta</taxon>
        <taxon>Pterygota</taxon>
        <taxon>Neoptera</taxon>
        <taxon>Endopterygota</taxon>
        <taxon>Hymenoptera</taxon>
        <taxon>Apocrita</taxon>
        <taxon>Aculeata</taxon>
        <taxon>Formicoidea</taxon>
        <taxon>Formicidae</taxon>
        <taxon>Myrmicinae</taxon>
        <taxon>Trachymyrmex</taxon>
    </lineage>
</organism>
<dbReference type="Proteomes" id="UP000078541">
    <property type="component" value="Unassembled WGS sequence"/>
</dbReference>
<evidence type="ECO:0000256" key="1">
    <source>
        <dbReference type="SAM" id="MobiDB-lite"/>
    </source>
</evidence>
<gene>
    <name evidence="2" type="ORF">ALC56_14003</name>
</gene>
<dbReference type="EMBL" id="KQ981965">
    <property type="protein sequence ID" value="KYN31864.1"/>
    <property type="molecule type" value="Genomic_DNA"/>
</dbReference>
<evidence type="ECO:0000313" key="3">
    <source>
        <dbReference type="Proteomes" id="UP000078541"/>
    </source>
</evidence>